<proteinExistence type="predicted"/>
<evidence type="ECO:0000256" key="2">
    <source>
        <dbReference type="SAM" id="MobiDB-lite"/>
    </source>
</evidence>
<protein>
    <submittedName>
        <fullName evidence="3">Uncharacterized protein</fullName>
    </submittedName>
</protein>
<keyword evidence="4" id="KW-1185">Reference proteome</keyword>
<name>A0A314Y760_PRUYE</name>
<reference evidence="3 4" key="1">
    <citation type="submission" date="2018-02" db="EMBL/GenBank/DDBJ databases">
        <title>Draft genome of wild Prunus yedoensis var. nudiflora.</title>
        <authorList>
            <person name="Baek S."/>
            <person name="Kim J.-H."/>
            <person name="Choi K."/>
            <person name="Kim G.-B."/>
            <person name="Cho A."/>
            <person name="Jang H."/>
            <person name="Shin C.-H."/>
            <person name="Yu H.-J."/>
            <person name="Mun J.-H."/>
        </authorList>
    </citation>
    <scope>NUCLEOTIDE SEQUENCE [LARGE SCALE GENOMIC DNA]</scope>
    <source>
        <strain evidence="4">cv. Jeju island</strain>
        <tissue evidence="3">Leaf</tissue>
    </source>
</reference>
<dbReference type="AlphaFoldDB" id="A0A314Y760"/>
<organism evidence="3 4">
    <name type="scientific">Prunus yedoensis var. nudiflora</name>
    <dbReference type="NCBI Taxonomy" id="2094558"/>
    <lineage>
        <taxon>Eukaryota</taxon>
        <taxon>Viridiplantae</taxon>
        <taxon>Streptophyta</taxon>
        <taxon>Embryophyta</taxon>
        <taxon>Tracheophyta</taxon>
        <taxon>Spermatophyta</taxon>
        <taxon>Magnoliopsida</taxon>
        <taxon>eudicotyledons</taxon>
        <taxon>Gunneridae</taxon>
        <taxon>Pentapetalae</taxon>
        <taxon>rosids</taxon>
        <taxon>fabids</taxon>
        <taxon>Rosales</taxon>
        <taxon>Rosaceae</taxon>
        <taxon>Amygdaloideae</taxon>
        <taxon>Amygdaleae</taxon>
        <taxon>Prunus</taxon>
    </lineage>
</organism>
<gene>
    <name evidence="3" type="ORF">Pyn_29529</name>
</gene>
<evidence type="ECO:0000256" key="1">
    <source>
        <dbReference type="SAM" id="Coils"/>
    </source>
</evidence>
<evidence type="ECO:0000313" key="3">
    <source>
        <dbReference type="EMBL" id="PQQ02073.1"/>
    </source>
</evidence>
<keyword evidence="1" id="KW-0175">Coiled coil</keyword>
<sequence>MQQKLDSLCEQMNNIKDHSATVDPSTLENAELQRNESFGSHKIKFVDCGCWLCDQHRDLQNGLGMGNNVMKASNGDEILQYKMSLPIVQEQEERRMSDLSDLASSVTSAADIQSSENAGSRRIAELEDIIRRKNSTITRLKRDMVVLEQKVVHLTRLQRPSFSSSNSHDIQIPHMTDNLLYDMDSTTSPSSSDSDCSPVNRTKAPHSSKYPEVPQAFSPWTKGCYSSNSTEEMGLVRLMWKMMHAIWSSSIPLDDTFE</sequence>
<comment type="caution">
    <text evidence="3">The sequence shown here is derived from an EMBL/GenBank/DDBJ whole genome shotgun (WGS) entry which is preliminary data.</text>
</comment>
<dbReference type="OrthoDB" id="1894403at2759"/>
<dbReference type="PANTHER" id="PTHR35507">
    <property type="entry name" value="OS09G0488600 PROTEIN"/>
    <property type="match status" value="1"/>
</dbReference>
<dbReference type="EMBL" id="PJQY01001509">
    <property type="protein sequence ID" value="PQQ02073.1"/>
    <property type="molecule type" value="Genomic_DNA"/>
</dbReference>
<dbReference type="STRING" id="2094558.A0A314Y760"/>
<feature type="region of interest" description="Disordered" evidence="2">
    <location>
        <begin position="180"/>
        <end position="212"/>
    </location>
</feature>
<feature type="compositionally biased region" description="Low complexity" evidence="2">
    <location>
        <begin position="184"/>
        <end position="198"/>
    </location>
</feature>
<dbReference type="Proteomes" id="UP000250321">
    <property type="component" value="Unassembled WGS sequence"/>
</dbReference>
<dbReference type="PANTHER" id="PTHR35507:SF1">
    <property type="entry name" value="TMF_TATA_BD DOMAIN-CONTAINING PROTEIN"/>
    <property type="match status" value="1"/>
</dbReference>
<evidence type="ECO:0000313" key="4">
    <source>
        <dbReference type="Proteomes" id="UP000250321"/>
    </source>
</evidence>
<feature type="coiled-coil region" evidence="1">
    <location>
        <begin position="123"/>
        <end position="150"/>
    </location>
</feature>
<accession>A0A314Y760</accession>